<name>A0ABR7Q9Q4_9FLAO</name>
<evidence type="ECO:0000256" key="1">
    <source>
        <dbReference type="ARBA" id="ARBA00022679"/>
    </source>
</evidence>
<gene>
    <name evidence="5" type="ORF">H2O64_11075</name>
</gene>
<comment type="similarity">
    <text evidence="3">Belongs to the acetyltransferase family. RimJ subfamily.</text>
</comment>
<reference evidence="5 6" key="1">
    <citation type="submission" date="2020-07" db="EMBL/GenBank/DDBJ databases">
        <title>Description of Kordia aestuariivivens sp. nov., isolated from a tidal flat.</title>
        <authorList>
            <person name="Park S."/>
            <person name="Yoon J.-H."/>
        </authorList>
    </citation>
    <scope>NUCLEOTIDE SEQUENCE [LARGE SCALE GENOMIC DNA]</scope>
    <source>
        <strain evidence="5 6">YSTF-M3</strain>
    </source>
</reference>
<sequence length="177" mass="20353">MIHIKGQFVISLLEEKDAGPLFELIQANAKRLHQYFPITAKENCSLTATEYYVQKKIREAKQKENYTFKIVTTTSQLPIGLVIIKNIHWTTKECELAYFIDSTHEGKGITSTGIGQLINYCKEELHLQKAILRIGEDNPGSLRIAEKHDFILTKRVKDGHEDFHGNIMDVLHFERTL</sequence>
<dbReference type="PANTHER" id="PTHR43792">
    <property type="entry name" value="GNAT FAMILY, PUTATIVE (AFU_ORTHOLOGUE AFUA_3G00765)-RELATED-RELATED"/>
    <property type="match status" value="1"/>
</dbReference>
<keyword evidence="2" id="KW-0012">Acyltransferase</keyword>
<dbReference type="Gene3D" id="3.40.630.30">
    <property type="match status" value="1"/>
</dbReference>
<dbReference type="Pfam" id="PF13302">
    <property type="entry name" value="Acetyltransf_3"/>
    <property type="match status" value="1"/>
</dbReference>
<dbReference type="PROSITE" id="PS51186">
    <property type="entry name" value="GNAT"/>
    <property type="match status" value="1"/>
</dbReference>
<feature type="domain" description="N-acetyltransferase" evidence="4">
    <location>
        <begin position="8"/>
        <end position="177"/>
    </location>
</feature>
<proteinExistence type="inferred from homology"/>
<dbReference type="SUPFAM" id="SSF55729">
    <property type="entry name" value="Acyl-CoA N-acyltransferases (Nat)"/>
    <property type="match status" value="1"/>
</dbReference>
<evidence type="ECO:0000313" key="5">
    <source>
        <dbReference type="EMBL" id="MBC8755218.1"/>
    </source>
</evidence>
<evidence type="ECO:0000256" key="2">
    <source>
        <dbReference type="ARBA" id="ARBA00023315"/>
    </source>
</evidence>
<organism evidence="5 6">
    <name type="scientific">Kordia aestuariivivens</name>
    <dbReference type="NCBI Taxonomy" id="2759037"/>
    <lineage>
        <taxon>Bacteria</taxon>
        <taxon>Pseudomonadati</taxon>
        <taxon>Bacteroidota</taxon>
        <taxon>Flavobacteriia</taxon>
        <taxon>Flavobacteriales</taxon>
        <taxon>Flavobacteriaceae</taxon>
        <taxon>Kordia</taxon>
    </lineage>
</organism>
<dbReference type="InterPro" id="IPR000182">
    <property type="entry name" value="GNAT_dom"/>
</dbReference>
<dbReference type="InterPro" id="IPR016181">
    <property type="entry name" value="Acyl_CoA_acyltransferase"/>
</dbReference>
<dbReference type="PANTHER" id="PTHR43792:SF8">
    <property type="entry name" value="[RIBOSOMAL PROTEIN US5]-ALANINE N-ACETYLTRANSFERASE"/>
    <property type="match status" value="1"/>
</dbReference>
<comment type="caution">
    <text evidence="5">The sequence shown here is derived from an EMBL/GenBank/DDBJ whole genome shotgun (WGS) entry which is preliminary data.</text>
</comment>
<dbReference type="RefSeq" id="WP_187562269.1">
    <property type="nucleotide sequence ID" value="NZ_JACGWS010000006.1"/>
</dbReference>
<dbReference type="EMBL" id="JACGWS010000006">
    <property type="protein sequence ID" value="MBC8755218.1"/>
    <property type="molecule type" value="Genomic_DNA"/>
</dbReference>
<protein>
    <submittedName>
        <fullName evidence="5">GNAT family N-acetyltransferase</fullName>
    </submittedName>
</protein>
<dbReference type="InterPro" id="IPR051531">
    <property type="entry name" value="N-acetyltransferase"/>
</dbReference>
<keyword evidence="6" id="KW-1185">Reference proteome</keyword>
<evidence type="ECO:0000256" key="3">
    <source>
        <dbReference type="ARBA" id="ARBA00038502"/>
    </source>
</evidence>
<accession>A0ABR7Q9Q4</accession>
<evidence type="ECO:0000313" key="6">
    <source>
        <dbReference type="Proteomes" id="UP000619238"/>
    </source>
</evidence>
<dbReference type="Proteomes" id="UP000619238">
    <property type="component" value="Unassembled WGS sequence"/>
</dbReference>
<keyword evidence="1" id="KW-0808">Transferase</keyword>
<evidence type="ECO:0000259" key="4">
    <source>
        <dbReference type="PROSITE" id="PS51186"/>
    </source>
</evidence>